<sequence>MTLWKKLFSSASSAPQARERLQILLSHERQVLGGDDLLASLREDILAAVAKRVPCERDAVKVRLERGAPLSILEIEVEIRGNVELVLNQAA</sequence>
<dbReference type="Proteomes" id="UP000533469">
    <property type="component" value="Unassembled WGS sequence"/>
</dbReference>
<dbReference type="GO" id="GO:0032955">
    <property type="term" value="P:regulation of division septum assembly"/>
    <property type="evidence" value="ECO:0007669"/>
    <property type="project" value="InterPro"/>
</dbReference>
<comment type="caution">
    <text evidence="5">The sequence shown here is derived from an EMBL/GenBank/DDBJ whole genome shotgun (WGS) entry which is preliminary data.</text>
</comment>
<evidence type="ECO:0000256" key="2">
    <source>
        <dbReference type="ARBA" id="ARBA00020112"/>
    </source>
</evidence>
<accession>A0A839YYA0</accession>
<keyword evidence="4 5" id="KW-0132">Cell division</keyword>
<dbReference type="Gene3D" id="3.30.1070.10">
    <property type="entry name" value="Cell division topological specificity factor MinE"/>
    <property type="match status" value="1"/>
</dbReference>
<organism evidence="5 6">
    <name type="scientific">Ancylobacter tetraedralis</name>
    <dbReference type="NCBI Taxonomy" id="217068"/>
    <lineage>
        <taxon>Bacteria</taxon>
        <taxon>Pseudomonadati</taxon>
        <taxon>Pseudomonadota</taxon>
        <taxon>Alphaproteobacteria</taxon>
        <taxon>Hyphomicrobiales</taxon>
        <taxon>Xanthobacteraceae</taxon>
        <taxon>Ancylobacter</taxon>
    </lineage>
</organism>
<dbReference type="Pfam" id="PF03776">
    <property type="entry name" value="MinE"/>
    <property type="match status" value="1"/>
</dbReference>
<proteinExistence type="inferred from homology"/>
<dbReference type="GO" id="GO:0051301">
    <property type="term" value="P:cell division"/>
    <property type="evidence" value="ECO:0007669"/>
    <property type="project" value="UniProtKB-KW"/>
</dbReference>
<dbReference type="HAMAP" id="MF_00262">
    <property type="entry name" value="MinE"/>
    <property type="match status" value="1"/>
</dbReference>
<dbReference type="RefSeq" id="WP_183187722.1">
    <property type="nucleotide sequence ID" value="NZ_JACICD010000001.1"/>
</dbReference>
<keyword evidence="4" id="KW-0131">Cell cycle</keyword>
<gene>
    <name evidence="4" type="primary">minE</name>
    <name evidence="5" type="ORF">FHS55_000090</name>
</gene>
<evidence type="ECO:0000256" key="1">
    <source>
        <dbReference type="ARBA" id="ARBA00008168"/>
    </source>
</evidence>
<evidence type="ECO:0000256" key="4">
    <source>
        <dbReference type="HAMAP-Rule" id="MF_00262"/>
    </source>
</evidence>
<evidence type="ECO:0000256" key="3">
    <source>
        <dbReference type="ARBA" id="ARBA00025265"/>
    </source>
</evidence>
<dbReference type="InterPro" id="IPR005527">
    <property type="entry name" value="MinE"/>
</dbReference>
<evidence type="ECO:0000313" key="5">
    <source>
        <dbReference type="EMBL" id="MBB3769504.1"/>
    </source>
</evidence>
<name>A0A839YYA0_9HYPH</name>
<dbReference type="InterPro" id="IPR036707">
    <property type="entry name" value="MinE_sf"/>
</dbReference>
<comment type="similarity">
    <text evidence="1 4">Belongs to the MinE family.</text>
</comment>
<evidence type="ECO:0000313" key="6">
    <source>
        <dbReference type="Proteomes" id="UP000533469"/>
    </source>
</evidence>
<dbReference type="EMBL" id="JACICD010000001">
    <property type="protein sequence ID" value="MBB3769504.1"/>
    <property type="molecule type" value="Genomic_DNA"/>
</dbReference>
<reference evidence="5 6" key="1">
    <citation type="submission" date="2020-08" db="EMBL/GenBank/DDBJ databases">
        <title>Genomic Encyclopedia of Type Strains, Phase IV (KMG-IV): sequencing the most valuable type-strain genomes for metagenomic binning, comparative biology and taxonomic classification.</title>
        <authorList>
            <person name="Goeker M."/>
        </authorList>
    </citation>
    <scope>NUCLEOTIDE SEQUENCE [LARGE SCALE GENOMIC DNA]</scope>
    <source>
        <strain evidence="5 6">DSM 5895</strain>
    </source>
</reference>
<dbReference type="SUPFAM" id="SSF55229">
    <property type="entry name" value="Cell division protein MinE topological specificity domain"/>
    <property type="match status" value="1"/>
</dbReference>
<dbReference type="AlphaFoldDB" id="A0A839YYA0"/>
<keyword evidence="6" id="KW-1185">Reference proteome</keyword>
<dbReference type="NCBIfam" id="NF001422">
    <property type="entry name" value="PRK00296.1"/>
    <property type="match status" value="1"/>
</dbReference>
<protein>
    <recommendedName>
        <fullName evidence="2 4">Cell division topological specificity factor</fullName>
    </recommendedName>
</protein>
<comment type="function">
    <text evidence="3 4">Prevents the cell division inhibition by proteins MinC and MinD at internal division sites while permitting inhibition at polar sites. This ensures cell division at the proper site by restricting the formation of a division septum at the midpoint of the long axis of the cell.</text>
</comment>